<dbReference type="PRINTS" id="PR00463">
    <property type="entry name" value="EP450I"/>
</dbReference>
<evidence type="ECO:0000256" key="9">
    <source>
        <dbReference type="RuleBase" id="RU000461"/>
    </source>
</evidence>
<sequence>MLTVIAQIDEAFGLSSFITDLQADPIGALAEKMPATLPPAGSVLVWSVAAIFLLALLEQAKHQVGRISKDGVLPGPSATVPFLGSIVDMVRDPHAFWERQRAYAFPGLSWNSIVTKFTVMVTDPATIRHVFSHNSKDTLLLDLHPNAKMILGTRNIAFMHGPEHKALRRSFLALFTRRALSMYLRQQDTIIRQHLAEWLKAAPKGSPTEMRQLVWAMNAETSRNVFCGPYFDDPSVRAEFALRYRAMTDGFLTFPLKFPGTAVWRAMKGRHYVIQVLADCARRSKAAMRGGKEPGCLLDFWAQQINTECDEADAAGAPRPRYSSDTEMAYTVMDFLFASQDASTASLCWMLALMAEHPEVLGRVREEQLAVRQDLGATLTGEALADMPYTRQASGRVVKEVLRYRPPAPMVPQVAMRPFKLTESYTAPKGAFIIPDIVSACHQGFTKAKEFDPDRFGPERKEDVAHASNFLVFGHGPHYCVGKEYAINHLMAFLAITATAADWQRTRTPDSDKIKYLPTIYPADTIFQFTART</sequence>
<evidence type="ECO:0000256" key="1">
    <source>
        <dbReference type="ARBA" id="ARBA00001971"/>
    </source>
</evidence>
<comment type="catalytic activity">
    <reaction evidence="7">
        <text>5-dehydroepisterol + NADPH + O2 + H(+) = ergosta-5,7,22,24(28)-tetraen-3beta-ol + NADP(+) + 2 H2O</text>
        <dbReference type="Rhea" id="RHEA:33467"/>
        <dbReference type="ChEBI" id="CHEBI:15377"/>
        <dbReference type="ChEBI" id="CHEBI:15378"/>
        <dbReference type="ChEBI" id="CHEBI:15379"/>
        <dbReference type="ChEBI" id="CHEBI:18249"/>
        <dbReference type="ChEBI" id="CHEBI:52972"/>
        <dbReference type="ChEBI" id="CHEBI:57783"/>
        <dbReference type="ChEBI" id="CHEBI:58349"/>
        <dbReference type="EC" id="1.14.19.41"/>
    </reaction>
</comment>
<evidence type="ECO:0000256" key="2">
    <source>
        <dbReference type="ARBA" id="ARBA00010617"/>
    </source>
</evidence>
<comment type="caution">
    <text evidence="10">The sequence shown here is derived from an EMBL/GenBank/DDBJ whole genome shotgun (WGS) entry which is preliminary data.</text>
</comment>
<comment type="cofactor">
    <cofactor evidence="1 8">
        <name>heme</name>
        <dbReference type="ChEBI" id="CHEBI:30413"/>
    </cofactor>
</comment>
<dbReference type="STRING" id="307507.A0A2V0P5Z6"/>
<dbReference type="EMBL" id="BDRX01000058">
    <property type="protein sequence ID" value="GBF94999.1"/>
    <property type="molecule type" value="Genomic_DNA"/>
</dbReference>
<dbReference type="OrthoDB" id="1372046at2759"/>
<dbReference type="PANTHER" id="PTHR24286">
    <property type="entry name" value="CYTOCHROME P450 26"/>
    <property type="match status" value="1"/>
</dbReference>
<evidence type="ECO:0000256" key="7">
    <source>
        <dbReference type="ARBA" id="ARBA00047463"/>
    </source>
</evidence>
<comment type="similarity">
    <text evidence="2 9">Belongs to the cytochrome P450 family.</text>
</comment>
<dbReference type="InterPro" id="IPR001128">
    <property type="entry name" value="Cyt_P450"/>
</dbReference>
<keyword evidence="5 8" id="KW-0408">Iron</keyword>
<keyword evidence="9" id="KW-0503">Monooxygenase</keyword>
<dbReference type="PRINTS" id="PR00385">
    <property type="entry name" value="P450"/>
</dbReference>
<reference evidence="10 11" key="1">
    <citation type="journal article" date="2018" name="Sci. Rep.">
        <title>Raphidocelis subcapitata (=Pseudokirchneriella subcapitata) provides an insight into genome evolution and environmental adaptations in the Sphaeropleales.</title>
        <authorList>
            <person name="Suzuki S."/>
            <person name="Yamaguchi H."/>
            <person name="Nakajima N."/>
            <person name="Kawachi M."/>
        </authorList>
    </citation>
    <scope>NUCLEOTIDE SEQUENCE [LARGE SCALE GENOMIC DNA]</scope>
    <source>
        <strain evidence="10 11">NIES-35</strain>
    </source>
</reference>
<dbReference type="AlphaFoldDB" id="A0A2V0P5Z6"/>
<dbReference type="InterPro" id="IPR002401">
    <property type="entry name" value="Cyt_P450_E_grp-I"/>
</dbReference>
<dbReference type="GO" id="GO:0000249">
    <property type="term" value="F:C-22 sterol desaturase (NADPH) activity"/>
    <property type="evidence" value="ECO:0007669"/>
    <property type="project" value="UniProtKB-EC"/>
</dbReference>
<dbReference type="GO" id="GO:0004497">
    <property type="term" value="F:monooxygenase activity"/>
    <property type="evidence" value="ECO:0007669"/>
    <property type="project" value="UniProtKB-KW"/>
</dbReference>
<gene>
    <name evidence="10" type="ORF">Rsub_07500</name>
</gene>
<keyword evidence="3 8" id="KW-0479">Metal-binding</keyword>
<dbReference type="FunCoup" id="A0A2V0P5Z6">
    <property type="interactions" value="336"/>
</dbReference>
<accession>A0A2V0P5Z6</accession>
<name>A0A2V0P5Z6_9CHLO</name>
<evidence type="ECO:0000256" key="8">
    <source>
        <dbReference type="PIRSR" id="PIRSR602401-1"/>
    </source>
</evidence>
<dbReference type="Proteomes" id="UP000247498">
    <property type="component" value="Unassembled WGS sequence"/>
</dbReference>
<dbReference type="PROSITE" id="PS00086">
    <property type="entry name" value="CYTOCHROME_P450"/>
    <property type="match status" value="1"/>
</dbReference>
<evidence type="ECO:0000256" key="4">
    <source>
        <dbReference type="ARBA" id="ARBA00023002"/>
    </source>
</evidence>
<evidence type="ECO:0000256" key="3">
    <source>
        <dbReference type="ARBA" id="ARBA00022723"/>
    </source>
</evidence>
<dbReference type="CDD" id="cd11082">
    <property type="entry name" value="CYP61_CYP710"/>
    <property type="match status" value="1"/>
</dbReference>
<dbReference type="InParanoid" id="A0A2V0P5Z6"/>
<keyword evidence="11" id="KW-1185">Reference proteome</keyword>
<dbReference type="InterPro" id="IPR017972">
    <property type="entry name" value="Cyt_P450_CS"/>
</dbReference>
<protein>
    <recommendedName>
        <fullName evidence="6">C-22 sterol desaturase</fullName>
    </recommendedName>
</protein>
<dbReference type="GO" id="GO:0016125">
    <property type="term" value="P:sterol metabolic process"/>
    <property type="evidence" value="ECO:0007669"/>
    <property type="project" value="TreeGrafter"/>
</dbReference>
<evidence type="ECO:0000313" key="10">
    <source>
        <dbReference type="EMBL" id="GBF94999.1"/>
    </source>
</evidence>
<dbReference type="Pfam" id="PF00067">
    <property type="entry name" value="p450"/>
    <property type="match status" value="1"/>
</dbReference>
<evidence type="ECO:0000313" key="11">
    <source>
        <dbReference type="Proteomes" id="UP000247498"/>
    </source>
</evidence>
<dbReference type="PANTHER" id="PTHR24286:SF228">
    <property type="entry name" value="C-22 STEROL DESATURASE ERG5"/>
    <property type="match status" value="1"/>
</dbReference>
<feature type="binding site" description="axial binding residue" evidence="8">
    <location>
        <position position="480"/>
    </location>
    <ligand>
        <name>heme</name>
        <dbReference type="ChEBI" id="CHEBI:30413"/>
    </ligand>
    <ligandPart>
        <name>Fe</name>
        <dbReference type="ChEBI" id="CHEBI:18248"/>
    </ligandPart>
</feature>
<keyword evidence="4 9" id="KW-0560">Oxidoreductase</keyword>
<evidence type="ECO:0000256" key="6">
    <source>
        <dbReference type="ARBA" id="ARBA00041546"/>
    </source>
</evidence>
<dbReference type="GO" id="GO:0020037">
    <property type="term" value="F:heme binding"/>
    <property type="evidence" value="ECO:0007669"/>
    <property type="project" value="InterPro"/>
</dbReference>
<keyword evidence="8 9" id="KW-0349">Heme</keyword>
<proteinExistence type="inferred from homology"/>
<dbReference type="InterPro" id="IPR036396">
    <property type="entry name" value="Cyt_P450_sf"/>
</dbReference>
<dbReference type="GO" id="GO:0005506">
    <property type="term" value="F:iron ion binding"/>
    <property type="evidence" value="ECO:0007669"/>
    <property type="project" value="InterPro"/>
</dbReference>
<organism evidence="10 11">
    <name type="scientific">Raphidocelis subcapitata</name>
    <dbReference type="NCBI Taxonomy" id="307507"/>
    <lineage>
        <taxon>Eukaryota</taxon>
        <taxon>Viridiplantae</taxon>
        <taxon>Chlorophyta</taxon>
        <taxon>core chlorophytes</taxon>
        <taxon>Chlorophyceae</taxon>
        <taxon>CS clade</taxon>
        <taxon>Sphaeropleales</taxon>
        <taxon>Selenastraceae</taxon>
        <taxon>Raphidocelis</taxon>
    </lineage>
</organism>
<evidence type="ECO:0000256" key="5">
    <source>
        <dbReference type="ARBA" id="ARBA00023004"/>
    </source>
</evidence>
<dbReference type="SUPFAM" id="SSF48264">
    <property type="entry name" value="Cytochrome P450"/>
    <property type="match status" value="1"/>
</dbReference>
<dbReference type="Gene3D" id="1.10.630.10">
    <property type="entry name" value="Cytochrome P450"/>
    <property type="match status" value="1"/>
</dbReference>